<evidence type="ECO:0000313" key="1">
    <source>
        <dbReference type="EMBL" id="CAG8664502.1"/>
    </source>
</evidence>
<keyword evidence="2" id="KW-1185">Reference proteome</keyword>
<accession>A0ABN7UUQ0</accession>
<comment type="caution">
    <text evidence="1">The sequence shown here is derived from an EMBL/GenBank/DDBJ whole genome shotgun (WGS) entry which is preliminary data.</text>
</comment>
<protein>
    <submittedName>
        <fullName evidence="1">17533_t:CDS:1</fullName>
    </submittedName>
</protein>
<dbReference type="Proteomes" id="UP000789901">
    <property type="component" value="Unassembled WGS sequence"/>
</dbReference>
<name>A0ABN7UUQ0_GIGMA</name>
<evidence type="ECO:0000313" key="2">
    <source>
        <dbReference type="Proteomes" id="UP000789901"/>
    </source>
</evidence>
<dbReference type="EMBL" id="CAJVQB010005550">
    <property type="protein sequence ID" value="CAG8664502.1"/>
    <property type="molecule type" value="Genomic_DNA"/>
</dbReference>
<proteinExistence type="predicted"/>
<reference evidence="1 2" key="1">
    <citation type="submission" date="2021-06" db="EMBL/GenBank/DDBJ databases">
        <authorList>
            <person name="Kallberg Y."/>
            <person name="Tangrot J."/>
            <person name="Rosling A."/>
        </authorList>
    </citation>
    <scope>NUCLEOTIDE SEQUENCE [LARGE SCALE GENOMIC DNA]</scope>
    <source>
        <strain evidence="1 2">120-4 pot B 10/14</strain>
    </source>
</reference>
<gene>
    <name evidence="1" type="ORF">GMARGA_LOCUS10070</name>
</gene>
<organism evidence="1 2">
    <name type="scientific">Gigaspora margarita</name>
    <dbReference type="NCBI Taxonomy" id="4874"/>
    <lineage>
        <taxon>Eukaryota</taxon>
        <taxon>Fungi</taxon>
        <taxon>Fungi incertae sedis</taxon>
        <taxon>Mucoromycota</taxon>
        <taxon>Glomeromycotina</taxon>
        <taxon>Glomeromycetes</taxon>
        <taxon>Diversisporales</taxon>
        <taxon>Gigasporaceae</taxon>
        <taxon>Gigaspora</taxon>
    </lineage>
</organism>
<sequence>MTVVKDVKIKADNITNGIIDPFHLKIFNKLEVQNPFDYDYNHFDLDYFARIMKYMNDGNGNVSIGFNKFKFNIINKCTLH</sequence>